<protein>
    <recommendedName>
        <fullName evidence="3">RnfC Barrel sandwich hybrid domain-containing protein</fullName>
    </recommendedName>
</protein>
<sequence>MRSGCMRGPIWESRCGCINSHLPENVGYLLAHAIIAPVTQRKRIFTMLYVPDGVLPLVASSVARLERCLPQPGDILVRQGGQVEPDDVIARGLSQPQPYLINLARDLGLPPAQAARAVVAPIGQPINAGAVIARRRGLTGRRVLSPVNGTLTMVDEATGYAFVVPEPRQITLTAGIRGIVMEIVNNQRVVIETPAAQLYGVGSFGPDCNGVTRLLTLDPAEPITEAMIDAQSMYAVVIGGSGISAAALRKAVEHQVRGVIVGSIAESELRDFFRLSKKRLPWTIGVRNWQWSGLIESPLTIVITEGIGNAPMAAPLFKLLATYDRREVFIESSAGLRRPHRRPRVIIPLSRSSSTALEPPRPPLRVGARVRLLSHDHLGHLGQIRSLPVFPQRLPSGVRTAAVEVLLETGEAIWLPRSCVEVIA</sequence>
<dbReference type="Proteomes" id="UP000002508">
    <property type="component" value="Chromosome"/>
</dbReference>
<evidence type="ECO:0000313" key="2">
    <source>
        <dbReference type="Proteomes" id="UP000002508"/>
    </source>
</evidence>
<dbReference type="AlphaFoldDB" id="B8G6H4"/>
<dbReference type="EMBL" id="CP001337">
    <property type="protein sequence ID" value="ACL23911.1"/>
    <property type="molecule type" value="Genomic_DNA"/>
</dbReference>
<dbReference type="HOGENOM" id="CLU_721150_0_0_0"/>
<evidence type="ECO:0000313" key="1">
    <source>
        <dbReference type="EMBL" id="ACL23911.1"/>
    </source>
</evidence>
<keyword evidence="2" id="KW-1185">Reference proteome</keyword>
<proteinExistence type="predicted"/>
<dbReference type="eggNOG" id="ENOG502Z8JB">
    <property type="taxonomic scope" value="Bacteria"/>
</dbReference>
<evidence type="ECO:0008006" key="3">
    <source>
        <dbReference type="Google" id="ProtNLM"/>
    </source>
</evidence>
<organism evidence="1 2">
    <name type="scientific">Chloroflexus aggregans (strain MD-66 / DSM 9485)</name>
    <dbReference type="NCBI Taxonomy" id="326427"/>
    <lineage>
        <taxon>Bacteria</taxon>
        <taxon>Bacillati</taxon>
        <taxon>Chloroflexota</taxon>
        <taxon>Chloroflexia</taxon>
        <taxon>Chloroflexales</taxon>
        <taxon>Chloroflexineae</taxon>
        <taxon>Chloroflexaceae</taxon>
        <taxon>Chloroflexus</taxon>
    </lineage>
</organism>
<dbReference type="STRING" id="326427.Cagg_0993"/>
<gene>
    <name evidence="1" type="ordered locus">Cagg_0993</name>
</gene>
<name>B8G6H4_CHLAD</name>
<accession>B8G6H4</accession>
<dbReference type="KEGG" id="cag:Cagg_0993"/>
<reference evidence="1" key="1">
    <citation type="submission" date="2008-12" db="EMBL/GenBank/DDBJ databases">
        <title>Complete sequence of Chloroflexus aggregans DSM 9485.</title>
        <authorList>
            <consortium name="US DOE Joint Genome Institute"/>
            <person name="Lucas S."/>
            <person name="Copeland A."/>
            <person name="Lapidus A."/>
            <person name="Glavina del Rio T."/>
            <person name="Dalin E."/>
            <person name="Tice H."/>
            <person name="Pitluck S."/>
            <person name="Foster B."/>
            <person name="Larimer F."/>
            <person name="Land M."/>
            <person name="Hauser L."/>
            <person name="Kyrpides N."/>
            <person name="Mikhailova N."/>
            <person name="Bryant D."/>
            <person name="Richardson P."/>
        </authorList>
    </citation>
    <scope>NUCLEOTIDE SEQUENCE</scope>
    <source>
        <strain evidence="1">DSM 9485</strain>
    </source>
</reference>